<organism evidence="10">
    <name type="scientific">bioreactor metagenome</name>
    <dbReference type="NCBI Taxonomy" id="1076179"/>
    <lineage>
        <taxon>unclassified sequences</taxon>
        <taxon>metagenomes</taxon>
        <taxon>ecological metagenomes</taxon>
    </lineage>
</organism>
<evidence type="ECO:0000256" key="4">
    <source>
        <dbReference type="ARBA" id="ARBA00022519"/>
    </source>
</evidence>
<dbReference type="Gene3D" id="1.20.1250.20">
    <property type="entry name" value="MFS general substrate transporter like domains"/>
    <property type="match status" value="2"/>
</dbReference>
<dbReference type="Pfam" id="PF12832">
    <property type="entry name" value="MFS_1_like"/>
    <property type="match status" value="1"/>
</dbReference>
<comment type="caution">
    <text evidence="10">The sequence shown here is derived from an EMBL/GenBank/DDBJ whole genome shotgun (WGS) entry which is preliminary data.</text>
</comment>
<reference evidence="10" key="1">
    <citation type="submission" date="2019-08" db="EMBL/GenBank/DDBJ databases">
        <authorList>
            <person name="Kucharzyk K."/>
            <person name="Murdoch R.W."/>
            <person name="Higgins S."/>
            <person name="Loffler F."/>
        </authorList>
    </citation>
    <scope>NUCLEOTIDE SEQUENCE</scope>
</reference>
<keyword evidence="4" id="KW-0997">Cell inner membrane</keyword>
<feature type="transmembrane region" description="Helical" evidence="8">
    <location>
        <begin position="171"/>
        <end position="191"/>
    </location>
</feature>
<keyword evidence="5 8" id="KW-0812">Transmembrane</keyword>
<dbReference type="PROSITE" id="PS50850">
    <property type="entry name" value="MFS"/>
    <property type="match status" value="1"/>
</dbReference>
<name>A0A644YZ72_9ZZZZ</name>
<evidence type="ECO:0000256" key="7">
    <source>
        <dbReference type="ARBA" id="ARBA00023136"/>
    </source>
</evidence>
<evidence type="ECO:0000256" key="2">
    <source>
        <dbReference type="ARBA" id="ARBA00022448"/>
    </source>
</evidence>
<proteinExistence type="predicted"/>
<dbReference type="EMBL" id="VSSQ01006020">
    <property type="protein sequence ID" value="MPM31254.1"/>
    <property type="molecule type" value="Genomic_DNA"/>
</dbReference>
<keyword evidence="6 8" id="KW-1133">Transmembrane helix</keyword>
<gene>
    <name evidence="10" type="ORF">SDC9_77809</name>
</gene>
<feature type="transmembrane region" description="Helical" evidence="8">
    <location>
        <begin position="286"/>
        <end position="307"/>
    </location>
</feature>
<dbReference type="InterPro" id="IPR020846">
    <property type="entry name" value="MFS_dom"/>
</dbReference>
<dbReference type="GO" id="GO:0005886">
    <property type="term" value="C:plasma membrane"/>
    <property type="evidence" value="ECO:0007669"/>
    <property type="project" value="UniProtKB-SubCell"/>
</dbReference>
<feature type="transmembrane region" description="Helical" evidence="8">
    <location>
        <begin position="254"/>
        <end position="274"/>
    </location>
</feature>
<evidence type="ECO:0000256" key="3">
    <source>
        <dbReference type="ARBA" id="ARBA00022475"/>
    </source>
</evidence>
<dbReference type="AlphaFoldDB" id="A0A644YZ72"/>
<feature type="transmembrane region" description="Helical" evidence="8">
    <location>
        <begin position="15"/>
        <end position="36"/>
    </location>
</feature>
<dbReference type="GO" id="GO:0015528">
    <property type="term" value="F:lactose:proton symporter activity"/>
    <property type="evidence" value="ECO:0007669"/>
    <property type="project" value="TreeGrafter"/>
</dbReference>
<accession>A0A644YZ72</accession>
<feature type="domain" description="Major facilitator superfamily (MFS) profile" evidence="9">
    <location>
        <begin position="216"/>
        <end position="400"/>
    </location>
</feature>
<dbReference type="PANTHER" id="PTHR23522">
    <property type="entry name" value="BLL5896 PROTEIN"/>
    <property type="match status" value="1"/>
</dbReference>
<keyword evidence="2" id="KW-0813">Transport</keyword>
<evidence type="ECO:0000259" key="9">
    <source>
        <dbReference type="PROSITE" id="PS50850"/>
    </source>
</evidence>
<feature type="transmembrane region" description="Helical" evidence="8">
    <location>
        <begin position="103"/>
        <end position="121"/>
    </location>
</feature>
<evidence type="ECO:0000256" key="6">
    <source>
        <dbReference type="ARBA" id="ARBA00022989"/>
    </source>
</evidence>
<dbReference type="InterPro" id="IPR036259">
    <property type="entry name" value="MFS_trans_sf"/>
</dbReference>
<dbReference type="GO" id="GO:0030395">
    <property type="term" value="F:lactose binding"/>
    <property type="evidence" value="ECO:0007669"/>
    <property type="project" value="TreeGrafter"/>
</dbReference>
<evidence type="ECO:0000313" key="10">
    <source>
        <dbReference type="EMBL" id="MPM31254.1"/>
    </source>
</evidence>
<dbReference type="InterPro" id="IPR024989">
    <property type="entry name" value="MFS_assoc_dom"/>
</dbReference>
<feature type="transmembrane region" description="Helical" evidence="8">
    <location>
        <begin position="370"/>
        <end position="391"/>
    </location>
</feature>
<feature type="transmembrane region" description="Helical" evidence="8">
    <location>
        <begin position="346"/>
        <end position="364"/>
    </location>
</feature>
<keyword evidence="3" id="KW-1003">Cell membrane</keyword>
<feature type="transmembrane region" description="Helical" evidence="8">
    <location>
        <begin position="216"/>
        <end position="242"/>
    </location>
</feature>
<feature type="transmembrane region" description="Helical" evidence="8">
    <location>
        <begin position="141"/>
        <end position="159"/>
    </location>
</feature>
<evidence type="ECO:0000256" key="5">
    <source>
        <dbReference type="ARBA" id="ARBA00022692"/>
    </source>
</evidence>
<sequence>MSAARLPSSLRVNAAYFMLQIWFWGMMAAFTGYQTAIILNRGFSSGQAGVFIALGCLAGIFSQPLLGAWADRHPDVPLKHLFGGCMLVALAVHGVFYFTRPGFFCTALIFLALGALETNSYPLIDSMCMQFLNAGVNVRYSLGRGLGAFAFAVVSILVGRQAQRFGVESALTTHAALVLLILLALAAFPAFPRSAEPEGTRTEPHSPLYILKHNPAFTAMLGAGFFGLVAVMPIVNFLVNLVEDRGGDSGDLGLALFLMAASELPGAILFQWLWKRFGIEKVMLASVIFMAAKPLLFFLCGDLRLLLLLQPVQMLGYGLFNPGNVYFANENVLPEDRVQGQSLKMVATNGLSGVLGNLIAGVMIDGAGVNAMLLFCFFSGLVGICLAVLSLRLRKRQKLA</sequence>
<evidence type="ECO:0000256" key="8">
    <source>
        <dbReference type="SAM" id="Phobius"/>
    </source>
</evidence>
<dbReference type="PANTHER" id="PTHR23522:SF10">
    <property type="entry name" value="3-PHENYLPROPIONIC ACID TRANSPORTER-RELATED"/>
    <property type="match status" value="1"/>
</dbReference>
<comment type="subcellular location">
    <subcellularLocation>
        <location evidence="1">Cell inner membrane</location>
        <topology evidence="1">Multi-pass membrane protein</topology>
    </subcellularLocation>
</comment>
<dbReference type="SUPFAM" id="SSF103473">
    <property type="entry name" value="MFS general substrate transporter"/>
    <property type="match status" value="1"/>
</dbReference>
<evidence type="ECO:0000256" key="1">
    <source>
        <dbReference type="ARBA" id="ARBA00004429"/>
    </source>
</evidence>
<feature type="transmembrane region" description="Helical" evidence="8">
    <location>
        <begin position="48"/>
        <end position="69"/>
    </location>
</feature>
<keyword evidence="7 8" id="KW-0472">Membrane</keyword>
<protein>
    <recommendedName>
        <fullName evidence="9">Major facilitator superfamily (MFS) profile domain-containing protein</fullName>
    </recommendedName>
</protein>